<accession>A0A6G1EAZ9</accession>
<evidence type="ECO:0000313" key="3">
    <source>
        <dbReference type="EMBL" id="KAF0921917.1"/>
    </source>
</evidence>
<feature type="non-terminal residue" evidence="3">
    <location>
        <position position="1"/>
    </location>
</feature>
<dbReference type="OrthoDB" id="10064100at2759"/>
<organism evidence="3 4">
    <name type="scientific">Oryza meyeriana var. granulata</name>
    <dbReference type="NCBI Taxonomy" id="110450"/>
    <lineage>
        <taxon>Eukaryota</taxon>
        <taxon>Viridiplantae</taxon>
        <taxon>Streptophyta</taxon>
        <taxon>Embryophyta</taxon>
        <taxon>Tracheophyta</taxon>
        <taxon>Spermatophyta</taxon>
        <taxon>Magnoliopsida</taxon>
        <taxon>Liliopsida</taxon>
        <taxon>Poales</taxon>
        <taxon>Poaceae</taxon>
        <taxon>BOP clade</taxon>
        <taxon>Oryzoideae</taxon>
        <taxon>Oryzeae</taxon>
        <taxon>Oryzinae</taxon>
        <taxon>Oryza</taxon>
        <taxon>Oryza meyeriana</taxon>
    </lineage>
</organism>
<protein>
    <recommendedName>
        <fullName evidence="2">Ubiquitin carboxyl-terminal hydrolase 7 ICP0-binding domain-containing protein</fullName>
    </recommendedName>
</protein>
<keyword evidence="4" id="KW-1185">Reference proteome</keyword>
<comment type="caution">
    <text evidence="3">The sequence shown here is derived from an EMBL/GenBank/DDBJ whole genome shotgun (WGS) entry which is preliminary data.</text>
</comment>
<dbReference type="EMBL" id="SPHZ02000004">
    <property type="protein sequence ID" value="KAF0921917.1"/>
    <property type="molecule type" value="Genomic_DNA"/>
</dbReference>
<evidence type="ECO:0000259" key="2">
    <source>
        <dbReference type="Pfam" id="PF12436"/>
    </source>
</evidence>
<sequence length="59" mass="6797">EIKFDPWVWCEAIDIHRTFSASEIITGDIICYEKIPKPQNCGKYPSVASFLQHISDQKV</sequence>
<dbReference type="InterPro" id="IPR024729">
    <property type="entry name" value="USP7_ICP0-binding_dom"/>
</dbReference>
<keyword evidence="1" id="KW-0833">Ubl conjugation pathway</keyword>
<evidence type="ECO:0000313" key="4">
    <source>
        <dbReference type="Proteomes" id="UP000479710"/>
    </source>
</evidence>
<evidence type="ECO:0000256" key="1">
    <source>
        <dbReference type="ARBA" id="ARBA00022786"/>
    </source>
</evidence>
<reference evidence="3 4" key="1">
    <citation type="submission" date="2019-11" db="EMBL/GenBank/DDBJ databases">
        <title>Whole genome sequence of Oryza granulata.</title>
        <authorList>
            <person name="Li W."/>
        </authorList>
    </citation>
    <scope>NUCLEOTIDE SEQUENCE [LARGE SCALE GENOMIC DNA]</scope>
    <source>
        <strain evidence="4">cv. Menghai</strain>
        <tissue evidence="3">Leaf</tissue>
    </source>
</reference>
<dbReference type="GO" id="GO:0140096">
    <property type="term" value="F:catalytic activity, acting on a protein"/>
    <property type="evidence" value="ECO:0007669"/>
    <property type="project" value="UniProtKB-ARBA"/>
</dbReference>
<name>A0A6G1EAZ9_9ORYZ</name>
<dbReference type="Pfam" id="PF12436">
    <property type="entry name" value="USP7_ICP0_bdg"/>
    <property type="match status" value="1"/>
</dbReference>
<dbReference type="AlphaFoldDB" id="A0A6G1EAZ9"/>
<dbReference type="Proteomes" id="UP000479710">
    <property type="component" value="Unassembled WGS sequence"/>
</dbReference>
<feature type="domain" description="Ubiquitin carboxyl-terminal hydrolase 7 ICP0-binding" evidence="2">
    <location>
        <begin position="7"/>
        <end position="56"/>
    </location>
</feature>
<proteinExistence type="predicted"/>
<dbReference type="Gene3D" id="3.10.20.90">
    <property type="entry name" value="Phosphatidylinositol 3-kinase Catalytic Subunit, Chain A, domain 1"/>
    <property type="match status" value="1"/>
</dbReference>
<gene>
    <name evidence="3" type="ORF">E2562_020526</name>
</gene>